<evidence type="ECO:0000256" key="2">
    <source>
        <dbReference type="SAM" id="Phobius"/>
    </source>
</evidence>
<dbReference type="GO" id="GO:0060271">
    <property type="term" value="P:cilium assembly"/>
    <property type="evidence" value="ECO:0007669"/>
    <property type="project" value="TreeGrafter"/>
</dbReference>
<dbReference type="HOGENOM" id="CLU_486022_0_0_1"/>
<sequence length="561" mass="62814">MEFNCVLPPHVCGHANGELTVKVDEIFWSTKSPGNVFVHLQWWGENTYNMFWPTDLNQKDLKEFTSDRPNSVTYVIRTSSALFQTYIKNCRELTFYVVKESDRTIVGTSVIKNLEDILIVKTYSSFSSYYPVYNLQKNRIGDIRISFSLYLKLKTESDNSTSEALPKKCPIVLPSAAKNSINPLSKRKAIANVVSRGQELRKAMVKSVLKDCPIDKVENIIHGEQKAAGDGKLSSMKESTHLVDYIMGKNLSEPDSNAAVKTLHCTSSSDTSEVPTLNKSPNLLNIEAGGDDITVGRETQKIIKKGHSKGEIVTSDTNIPASTPSEVHTEHRGLSISSQTGESEARAVGKWTGGHKIIQSVDCFRFTVIEIKLNSSGSKKVCYTPGLKPTDKQIRLASAPGTLFSVEFTLPLRTVHRSLRKPTVFISKKYHGCEISFGNSVIYKLSNEQEFPWLKISRMCGNGEIKIYWRHLNQRSPSFLGSSMIPEITPANCNLEQMASTLNLTMPIISNGKMIVGELVVIFELGRNSKLFGEQLFSRFFLLLLLNILFIYSLCRRLVYL</sequence>
<dbReference type="PANTHER" id="PTHR21254">
    <property type="entry name" value="C2 DOMAIN-CONTAINING PROTEIN 3"/>
    <property type="match status" value="1"/>
</dbReference>
<dbReference type="PANTHER" id="PTHR21254:SF1">
    <property type="entry name" value="C2 DOMAIN-CONTAINING PROTEIN 3"/>
    <property type="match status" value="1"/>
</dbReference>
<feature type="domain" description="C2CD3 N-terminal C2" evidence="3">
    <location>
        <begin position="6"/>
        <end position="150"/>
    </location>
</feature>
<dbReference type="AlphaFoldDB" id="T1IEV7"/>
<name>T1IEV7_RHOPR</name>
<organism evidence="4 5">
    <name type="scientific">Rhodnius prolixus</name>
    <name type="common">Triatomid bug</name>
    <dbReference type="NCBI Taxonomy" id="13249"/>
    <lineage>
        <taxon>Eukaryota</taxon>
        <taxon>Metazoa</taxon>
        <taxon>Ecdysozoa</taxon>
        <taxon>Arthropoda</taxon>
        <taxon>Hexapoda</taxon>
        <taxon>Insecta</taxon>
        <taxon>Pterygota</taxon>
        <taxon>Neoptera</taxon>
        <taxon>Paraneoptera</taxon>
        <taxon>Hemiptera</taxon>
        <taxon>Heteroptera</taxon>
        <taxon>Panheteroptera</taxon>
        <taxon>Cimicomorpha</taxon>
        <taxon>Reduviidae</taxon>
        <taxon>Triatominae</taxon>
        <taxon>Rhodnius</taxon>
    </lineage>
</organism>
<keyword evidence="5" id="KW-1185">Reference proteome</keyword>
<keyword evidence="2" id="KW-1133">Transmembrane helix</keyword>
<feature type="compositionally biased region" description="Polar residues" evidence="1">
    <location>
        <begin position="314"/>
        <end position="326"/>
    </location>
</feature>
<evidence type="ECO:0000259" key="3">
    <source>
        <dbReference type="Pfam" id="PF25339"/>
    </source>
</evidence>
<evidence type="ECO:0000256" key="1">
    <source>
        <dbReference type="SAM" id="MobiDB-lite"/>
    </source>
</evidence>
<keyword evidence="2" id="KW-0472">Membrane</keyword>
<dbReference type="Pfam" id="PF25339">
    <property type="entry name" value="C2_C2CD3_N"/>
    <property type="match status" value="1"/>
</dbReference>
<accession>T1IEV7</accession>
<evidence type="ECO:0000313" key="4">
    <source>
        <dbReference type="EnsemblMetazoa" id="RPRC014826-PA"/>
    </source>
</evidence>
<dbReference type="EnsemblMetazoa" id="RPRC014826-RA">
    <property type="protein sequence ID" value="RPRC014826-PA"/>
    <property type="gene ID" value="RPRC014826"/>
</dbReference>
<dbReference type="VEuPathDB" id="VectorBase:RPRC014826"/>
<dbReference type="GO" id="GO:0005815">
    <property type="term" value="C:microtubule organizing center"/>
    <property type="evidence" value="ECO:0007669"/>
    <property type="project" value="TreeGrafter"/>
</dbReference>
<dbReference type="InParanoid" id="T1IEV7"/>
<reference evidence="4" key="1">
    <citation type="submission" date="2015-05" db="UniProtKB">
        <authorList>
            <consortium name="EnsemblMetazoa"/>
        </authorList>
    </citation>
    <scope>IDENTIFICATION</scope>
</reference>
<proteinExistence type="predicted"/>
<dbReference type="STRING" id="13249.T1IEV7"/>
<dbReference type="InterPro" id="IPR057537">
    <property type="entry name" value="C2_C2CD3_N"/>
</dbReference>
<dbReference type="Proteomes" id="UP000015103">
    <property type="component" value="Unassembled WGS sequence"/>
</dbReference>
<feature type="transmembrane region" description="Helical" evidence="2">
    <location>
        <begin position="536"/>
        <end position="555"/>
    </location>
</feature>
<keyword evidence="2" id="KW-0812">Transmembrane</keyword>
<protein>
    <recommendedName>
        <fullName evidence="3">C2CD3 N-terminal C2 domain-containing protein</fullName>
    </recommendedName>
</protein>
<feature type="region of interest" description="Disordered" evidence="1">
    <location>
        <begin position="312"/>
        <end position="342"/>
    </location>
</feature>
<dbReference type="EMBL" id="ACPB03015836">
    <property type="status" value="NOT_ANNOTATED_CDS"/>
    <property type="molecule type" value="Genomic_DNA"/>
</dbReference>
<evidence type="ECO:0000313" key="5">
    <source>
        <dbReference type="Proteomes" id="UP000015103"/>
    </source>
</evidence>